<dbReference type="PANTHER" id="PTHR21581">
    <property type="entry name" value="D-ALANYL-D-ALANINE CARBOXYPEPTIDASE"/>
    <property type="match status" value="1"/>
</dbReference>
<dbReference type="GO" id="GO:0008360">
    <property type="term" value="P:regulation of cell shape"/>
    <property type="evidence" value="ECO:0007669"/>
    <property type="project" value="UniProtKB-KW"/>
</dbReference>
<dbReference type="GO" id="GO:0009002">
    <property type="term" value="F:serine-type D-Ala-D-Ala carboxypeptidase activity"/>
    <property type="evidence" value="ECO:0007669"/>
    <property type="project" value="InterPro"/>
</dbReference>
<reference evidence="8" key="1">
    <citation type="submission" date="2018-05" db="EMBL/GenBank/DDBJ databases">
        <authorList>
            <person name="Lanie J.A."/>
            <person name="Ng W.-L."/>
            <person name="Kazmierczak K.M."/>
            <person name="Andrzejewski T.M."/>
            <person name="Davidsen T.M."/>
            <person name="Wayne K.J."/>
            <person name="Tettelin H."/>
            <person name="Glass J.I."/>
            <person name="Rusch D."/>
            <person name="Podicherti R."/>
            <person name="Tsui H.-C.T."/>
            <person name="Winkler M.E."/>
        </authorList>
    </citation>
    <scope>NUCLEOTIDE SEQUENCE</scope>
</reference>
<keyword evidence="5" id="KW-0573">Peptidoglycan synthesis</keyword>
<feature type="non-terminal residue" evidence="8">
    <location>
        <position position="225"/>
    </location>
</feature>
<comment type="similarity">
    <text evidence="1">Belongs to the peptidase S11 family.</text>
</comment>
<dbReference type="AlphaFoldDB" id="A0A382ER39"/>
<evidence type="ECO:0000256" key="5">
    <source>
        <dbReference type="ARBA" id="ARBA00022984"/>
    </source>
</evidence>
<organism evidence="8">
    <name type="scientific">marine metagenome</name>
    <dbReference type="NCBI Taxonomy" id="408172"/>
    <lineage>
        <taxon>unclassified sequences</taxon>
        <taxon>metagenomes</taxon>
        <taxon>ecological metagenomes</taxon>
    </lineage>
</organism>
<dbReference type="PRINTS" id="PR00725">
    <property type="entry name" value="DADACBPTASE1"/>
</dbReference>
<dbReference type="PANTHER" id="PTHR21581:SF6">
    <property type="entry name" value="TRAFFICKING PROTEIN PARTICLE COMPLEX SUBUNIT 12"/>
    <property type="match status" value="1"/>
</dbReference>
<evidence type="ECO:0000256" key="3">
    <source>
        <dbReference type="ARBA" id="ARBA00022801"/>
    </source>
</evidence>
<evidence type="ECO:0000259" key="7">
    <source>
        <dbReference type="Pfam" id="PF00768"/>
    </source>
</evidence>
<dbReference type="Pfam" id="PF00768">
    <property type="entry name" value="Peptidase_S11"/>
    <property type="match status" value="1"/>
</dbReference>
<dbReference type="InterPro" id="IPR018044">
    <property type="entry name" value="Peptidase_S11"/>
</dbReference>
<keyword evidence="4" id="KW-0133">Cell shape</keyword>
<evidence type="ECO:0000256" key="1">
    <source>
        <dbReference type="ARBA" id="ARBA00007164"/>
    </source>
</evidence>
<keyword evidence="2" id="KW-0732">Signal</keyword>
<evidence type="ECO:0000256" key="4">
    <source>
        <dbReference type="ARBA" id="ARBA00022960"/>
    </source>
</evidence>
<evidence type="ECO:0000313" key="8">
    <source>
        <dbReference type="EMBL" id="SVB52624.1"/>
    </source>
</evidence>
<dbReference type="Gene3D" id="3.40.710.10">
    <property type="entry name" value="DD-peptidase/beta-lactamase superfamily"/>
    <property type="match status" value="1"/>
</dbReference>
<proteinExistence type="inferred from homology"/>
<dbReference type="InterPro" id="IPR001967">
    <property type="entry name" value="Peptidase_S11_N"/>
</dbReference>
<dbReference type="GO" id="GO:0009252">
    <property type="term" value="P:peptidoglycan biosynthetic process"/>
    <property type="evidence" value="ECO:0007669"/>
    <property type="project" value="UniProtKB-KW"/>
</dbReference>
<dbReference type="GO" id="GO:0006508">
    <property type="term" value="P:proteolysis"/>
    <property type="evidence" value="ECO:0007669"/>
    <property type="project" value="InterPro"/>
</dbReference>
<keyword evidence="3" id="KW-0378">Hydrolase</keyword>
<dbReference type="SUPFAM" id="SSF56601">
    <property type="entry name" value="beta-lactamase/transpeptidase-like"/>
    <property type="match status" value="1"/>
</dbReference>
<feature type="domain" description="Peptidase S11 D-alanyl-D-alanine carboxypeptidase A N-terminal" evidence="7">
    <location>
        <begin position="27"/>
        <end position="225"/>
    </location>
</feature>
<dbReference type="GO" id="GO:0071555">
    <property type="term" value="P:cell wall organization"/>
    <property type="evidence" value="ECO:0007669"/>
    <property type="project" value="UniProtKB-KW"/>
</dbReference>
<protein>
    <recommendedName>
        <fullName evidence="7">Peptidase S11 D-alanyl-D-alanine carboxypeptidase A N-terminal domain-containing protein</fullName>
    </recommendedName>
</protein>
<name>A0A382ER39_9ZZZZ</name>
<gene>
    <name evidence="8" type="ORF">METZ01_LOCUS205478</name>
</gene>
<keyword evidence="6" id="KW-0961">Cell wall biogenesis/degradation</keyword>
<accession>A0A382ER39</accession>
<evidence type="ECO:0000256" key="6">
    <source>
        <dbReference type="ARBA" id="ARBA00023316"/>
    </source>
</evidence>
<sequence length="225" mass="24666">MKRKLLGLIFSGMLILVPGLLAPQVPTPSPPSLTARGYLLVDQKSGRVLASKAEHEHMQPASITKLMTAYAVFGALRAGQIELSEQVLVSEKAWRTPGSRMFIEVGMRVPVELLLQGMIVQSGNDASVALAEQVAGSEKAFADLMNHLAAQLGMIDTHYVNSTGLPAENHYTSAADIAKLAKSIIADFPEYYAWYSQKEFTYNHIKQPNRNSLLWRDPTVDGLKT</sequence>
<dbReference type="InterPro" id="IPR012338">
    <property type="entry name" value="Beta-lactam/transpept-like"/>
</dbReference>
<dbReference type="EMBL" id="UINC01045635">
    <property type="protein sequence ID" value="SVB52624.1"/>
    <property type="molecule type" value="Genomic_DNA"/>
</dbReference>
<evidence type="ECO:0000256" key="2">
    <source>
        <dbReference type="ARBA" id="ARBA00022729"/>
    </source>
</evidence>